<dbReference type="AlphaFoldDB" id="A0A380S649"/>
<evidence type="ECO:0000256" key="1">
    <source>
        <dbReference type="SAM" id="Phobius"/>
    </source>
</evidence>
<feature type="transmembrane region" description="Helical" evidence="1">
    <location>
        <begin position="20"/>
        <end position="38"/>
    </location>
</feature>
<dbReference type="Pfam" id="PF13687">
    <property type="entry name" value="DUF4153"/>
    <property type="match status" value="1"/>
</dbReference>
<feature type="transmembrane region" description="Helical" evidence="1">
    <location>
        <begin position="296"/>
        <end position="314"/>
    </location>
</feature>
<feature type="transmembrane region" description="Helical" evidence="1">
    <location>
        <begin position="259"/>
        <end position="275"/>
    </location>
</feature>
<evidence type="ECO:0000313" key="3">
    <source>
        <dbReference type="Proteomes" id="UP000255423"/>
    </source>
</evidence>
<gene>
    <name evidence="2" type="ORF">SAMN05661053_1879</name>
</gene>
<dbReference type="InterPro" id="IPR025291">
    <property type="entry name" value="DUF4153"/>
</dbReference>
<dbReference type="EMBL" id="UHJL01000002">
    <property type="protein sequence ID" value="SUQ24473.1"/>
    <property type="molecule type" value="Genomic_DNA"/>
</dbReference>
<feature type="transmembrane region" description="Helical" evidence="1">
    <location>
        <begin position="113"/>
        <end position="133"/>
    </location>
</feature>
<organism evidence="2 3">
    <name type="scientific">Fibrobacter succinogenes</name>
    <name type="common">Bacteroides succinogenes</name>
    <dbReference type="NCBI Taxonomy" id="833"/>
    <lineage>
        <taxon>Bacteria</taxon>
        <taxon>Pseudomonadati</taxon>
        <taxon>Fibrobacterota</taxon>
        <taxon>Fibrobacteria</taxon>
        <taxon>Fibrobacterales</taxon>
        <taxon>Fibrobacteraceae</taxon>
        <taxon>Fibrobacter</taxon>
    </lineage>
</organism>
<reference evidence="2 3" key="1">
    <citation type="submission" date="2017-08" db="EMBL/GenBank/DDBJ databases">
        <authorList>
            <person name="de Groot N.N."/>
        </authorList>
    </citation>
    <scope>NUCLEOTIDE SEQUENCE [LARGE SCALE GENOMIC DNA]</scope>
    <source>
        <strain evidence="2 3">HM2</strain>
    </source>
</reference>
<protein>
    <recommendedName>
        <fullName evidence="4">DUF4153 domain-containing protein</fullName>
    </recommendedName>
</protein>
<feature type="transmembrane region" description="Helical" evidence="1">
    <location>
        <begin position="153"/>
        <end position="174"/>
    </location>
</feature>
<feature type="transmembrane region" description="Helical" evidence="1">
    <location>
        <begin position="353"/>
        <end position="373"/>
    </location>
</feature>
<accession>A0A380S649</accession>
<keyword evidence="1" id="KW-1133">Transmembrane helix</keyword>
<proteinExistence type="predicted"/>
<dbReference type="Proteomes" id="UP000255423">
    <property type="component" value="Unassembled WGS sequence"/>
</dbReference>
<keyword evidence="1" id="KW-0472">Membrane</keyword>
<feature type="transmembrane region" description="Helical" evidence="1">
    <location>
        <begin position="50"/>
        <end position="70"/>
    </location>
</feature>
<feature type="transmembrane region" description="Helical" evidence="1">
    <location>
        <begin position="229"/>
        <end position="253"/>
    </location>
</feature>
<sequence>MDFTAIKNYPSQISTAFKRFPLAAAFAIFATIAFIYVYESNHELTDSKLLYWLSIYPTAATMIALTISLVQESRKKFSVIPHAVAEAVWLAISIALVFYHFSANNDTERTYVLATWLFIYTTSFLSIFVAPFFKQKDENGFWVFLMKNAKAAVVAIVISAVLLIAIDGLLFGFFNLFDIKVSARPFVYSAIISSCTIFPILFFSGIPFIDECLQETPALNKFQTSTNKFIFLPVVSLYILLLYAYIAKIIIQWEMPKGMVSYLVSASMLLMLLRVTQMLPERINPKPSFEKKLLKILPAACIPLVILMSVGIIRRISDYGISEGRYYITAINIFYYIIIAILLIDKIKCKSRYIAIVFCGMFLILTNGPLSAINVTHRVWINSVKTALVEEGYNKFPLNDEDSREFINRLEAKNNIPHIKMVLSRIQTLNIRGDKELAQYVDHGIVILHIDSPHHTKKQASILKAYIREPKDNYFDIPQNVSKVSYFYKTFRQEDYEFRNDTLFFQLKPKNLDKTLKFFVTKEALEQKNVRFLETEGAKIGVEKLDVNIIKDDKKESYFNIHGFLFLE</sequence>
<name>A0A380S649_FIBSU</name>
<feature type="transmembrane region" description="Helical" evidence="1">
    <location>
        <begin position="326"/>
        <end position="344"/>
    </location>
</feature>
<feature type="transmembrane region" description="Helical" evidence="1">
    <location>
        <begin position="186"/>
        <end position="209"/>
    </location>
</feature>
<keyword evidence="1" id="KW-0812">Transmembrane</keyword>
<evidence type="ECO:0000313" key="2">
    <source>
        <dbReference type="EMBL" id="SUQ24473.1"/>
    </source>
</evidence>
<evidence type="ECO:0008006" key="4">
    <source>
        <dbReference type="Google" id="ProtNLM"/>
    </source>
</evidence>
<feature type="transmembrane region" description="Helical" evidence="1">
    <location>
        <begin position="82"/>
        <end position="101"/>
    </location>
</feature>
<dbReference type="RefSeq" id="WP_181369082.1">
    <property type="nucleotide sequence ID" value="NZ_UHJL01000002.1"/>
</dbReference>